<dbReference type="Proteomes" id="UP000245683">
    <property type="component" value="Unassembled WGS sequence"/>
</dbReference>
<evidence type="ECO:0000313" key="4">
    <source>
        <dbReference type="Proteomes" id="UP000245683"/>
    </source>
</evidence>
<accession>A0A317K7H3</accession>
<proteinExistence type="predicted"/>
<protein>
    <submittedName>
        <fullName evidence="3">Uncharacterized protein</fullName>
    </submittedName>
</protein>
<organism evidence="3 4">
    <name type="scientific">Micromonospora globispora</name>
    <dbReference type="NCBI Taxonomy" id="1450148"/>
    <lineage>
        <taxon>Bacteria</taxon>
        <taxon>Bacillati</taxon>
        <taxon>Actinomycetota</taxon>
        <taxon>Actinomycetes</taxon>
        <taxon>Micromonosporales</taxon>
        <taxon>Micromonosporaceae</taxon>
        <taxon>Micromonospora</taxon>
    </lineage>
</organism>
<keyword evidence="4" id="KW-1185">Reference proteome</keyword>
<name>A0A317K7H3_9ACTN</name>
<feature type="transmembrane region" description="Helical" evidence="2">
    <location>
        <begin position="37"/>
        <end position="66"/>
    </location>
</feature>
<evidence type="ECO:0000256" key="1">
    <source>
        <dbReference type="SAM" id="MobiDB-lite"/>
    </source>
</evidence>
<reference evidence="4" key="1">
    <citation type="submission" date="2018-05" db="EMBL/GenBank/DDBJ databases">
        <title>Micromonospora globispora sp. nov. and Micromonospora rugosa sp. nov., isolated from marine sediment.</title>
        <authorList>
            <person name="Carro L."/>
            <person name="Aysel V."/>
            <person name="Cetin D."/>
            <person name="Igual J.M."/>
            <person name="Klenk H.-P."/>
            <person name="Trujillo M.E."/>
            <person name="Sahin N."/>
        </authorList>
    </citation>
    <scope>NUCLEOTIDE SEQUENCE [LARGE SCALE GENOMIC DNA]</scope>
    <source>
        <strain evidence="4">S2904</strain>
    </source>
</reference>
<comment type="caution">
    <text evidence="3">The sequence shown here is derived from an EMBL/GenBank/DDBJ whole genome shotgun (WGS) entry which is preliminary data.</text>
</comment>
<dbReference type="EMBL" id="QGSV01000147">
    <property type="protein sequence ID" value="PWU48970.1"/>
    <property type="molecule type" value="Genomic_DNA"/>
</dbReference>
<gene>
    <name evidence="3" type="ORF">DLJ46_10470</name>
</gene>
<dbReference type="AlphaFoldDB" id="A0A317K7H3"/>
<evidence type="ECO:0000256" key="2">
    <source>
        <dbReference type="SAM" id="Phobius"/>
    </source>
</evidence>
<evidence type="ECO:0000313" key="3">
    <source>
        <dbReference type="EMBL" id="PWU48970.1"/>
    </source>
</evidence>
<sequence>MDELRTGLARIAATVVPDEDPYDRLMRHARRRRRSRWAGLGALLAALLTTAVVAPATGVGGLGNWLRDPEQGSGYRVTNDWVWRLINSPTRGSLAADGPLLDELTRVFDRNRDEAGMGSALPAVKVLFADDSSGVRQVVVAYHSDTSAALVAKTGELGARPQDLVRAGGISNLPILPFTMVGGGPDGKGQGSRWLLGLAPAGCTVWSAPSATLTAEGAVGRTWRRAATPGYLLLDEQRIRGWWRVECGGTIREEGPVGVRTGELSGRQSAPALDPRATSTGPLSPDDELRQVEQAAVNSYRLLAETAGLPGTPVPVRRWSGRIPGAGVPASIAGPASGVGPAVLQLGTGHDALLALAAANDARRDDTGTLAASRADWALAATAVSSSAGLTAIRLPARAGGHAILTDQLLVAPAQEEAVLVTATGSGAQRAVAPVTNGAAILSLPLGAEVTLRVLNADGKVLDVQALHEPATGERIFNEQLVSTW</sequence>
<keyword evidence="2" id="KW-0472">Membrane</keyword>
<keyword evidence="2" id="KW-1133">Transmembrane helix</keyword>
<feature type="region of interest" description="Disordered" evidence="1">
    <location>
        <begin position="254"/>
        <end position="286"/>
    </location>
</feature>
<keyword evidence="2" id="KW-0812">Transmembrane</keyword>